<keyword evidence="2" id="KW-1185">Reference proteome</keyword>
<sequence length="146" mass="16666">MNTTLKNARHNFGCFAIDYNVPCFDHSGEQQPFVNALHLVGDEIYKSEVDVVVRCKRTGLLVGRLGKVTELRQAVGQPWFKVDSTDMDPQVLQFIKGRIGNYANRPYFVSEHISLLSPQFRVVIEKDREADRGIEIDVVSWVELEV</sequence>
<proteinExistence type="predicted"/>
<name>A0A0A0YSR7_9CAUD</name>
<accession>A0A0A0YSR7</accession>
<dbReference type="RefSeq" id="YP_009147569.1">
    <property type="nucleotide sequence ID" value="NC_027340.1"/>
</dbReference>
<dbReference type="GeneID" id="24623184"/>
<protein>
    <submittedName>
        <fullName evidence="1">Uncharacterized protein</fullName>
    </submittedName>
</protein>
<reference evidence="1 2" key="1">
    <citation type="submission" date="2014-10" db="EMBL/GenBank/DDBJ databases">
        <title>Characterization of a new ViI-like Erwinia amylovora bacteriophage.</title>
        <authorList>
            <person name="Lagonenko A.L."/>
            <person name="Valentovich L.N."/>
        </authorList>
    </citation>
    <scope>NUCLEOTIDE SEQUENCE [LARGE SCALE GENOMIC DNA]</scope>
</reference>
<gene>
    <name evidence="1" type="ORF">NW77_057</name>
</gene>
<organism evidence="1 2">
    <name type="scientific">Erwinia phage phiEa2809</name>
    <dbReference type="NCBI Taxonomy" id="1564096"/>
    <lineage>
        <taxon>Viruses</taxon>
        <taxon>Duplodnaviria</taxon>
        <taxon>Heunggongvirae</taxon>
        <taxon>Uroviricota</taxon>
        <taxon>Caudoviricetes</taxon>
        <taxon>Pantevenvirales</taxon>
        <taxon>Ackermannviridae</taxon>
        <taxon>Nezavisimistyvirus</taxon>
        <taxon>Nezavisimistyvirus Ea2809</taxon>
    </lineage>
</organism>
<dbReference type="EMBL" id="KP037007">
    <property type="protein sequence ID" value="AIX13065.1"/>
    <property type="molecule type" value="Genomic_DNA"/>
</dbReference>
<evidence type="ECO:0000313" key="2">
    <source>
        <dbReference type="Proteomes" id="UP000030322"/>
    </source>
</evidence>
<dbReference type="KEGG" id="vg:24623184"/>
<evidence type="ECO:0000313" key="1">
    <source>
        <dbReference type="EMBL" id="AIX13065.1"/>
    </source>
</evidence>
<dbReference type="Proteomes" id="UP000030322">
    <property type="component" value="Segment"/>
</dbReference>